<dbReference type="Gene3D" id="1.10.760.10">
    <property type="entry name" value="Cytochrome c-like domain"/>
    <property type="match status" value="1"/>
</dbReference>
<keyword evidence="7" id="KW-0732">Signal</keyword>
<keyword evidence="5 6" id="KW-0408">Iron</keyword>
<protein>
    <submittedName>
        <fullName evidence="9">Cytochrome C</fullName>
    </submittedName>
</protein>
<dbReference type="InterPro" id="IPR009056">
    <property type="entry name" value="Cyt_c-like_dom"/>
</dbReference>
<gene>
    <name evidence="9" type="ORF">DR864_18220</name>
</gene>
<organism evidence="9 10">
    <name type="scientific">Runella rosea</name>
    <dbReference type="NCBI Taxonomy" id="2259595"/>
    <lineage>
        <taxon>Bacteria</taxon>
        <taxon>Pseudomonadati</taxon>
        <taxon>Bacteroidota</taxon>
        <taxon>Cytophagia</taxon>
        <taxon>Cytophagales</taxon>
        <taxon>Spirosomataceae</taxon>
        <taxon>Runella</taxon>
    </lineage>
</organism>
<sequence length="113" mass="12484">MKRFTKMLLAAGFFCAGTTIANAQTQIPADIEALLSKNTCLACHRVDQRLVGPGYKEVMAKKKYKPEQIVELIYAPKPANWPGYPPMAALANVPKDEALKIAKWIVTLAPKKK</sequence>
<dbReference type="KEGG" id="run:DR864_18220"/>
<dbReference type="SUPFAM" id="SSF46626">
    <property type="entry name" value="Cytochrome c"/>
    <property type="match status" value="1"/>
</dbReference>
<evidence type="ECO:0000313" key="9">
    <source>
        <dbReference type="EMBL" id="AXE19535.1"/>
    </source>
</evidence>
<dbReference type="GO" id="GO:0009055">
    <property type="term" value="F:electron transfer activity"/>
    <property type="evidence" value="ECO:0007669"/>
    <property type="project" value="InterPro"/>
</dbReference>
<dbReference type="Pfam" id="PF00034">
    <property type="entry name" value="Cytochrom_C"/>
    <property type="match status" value="1"/>
</dbReference>
<dbReference type="InterPro" id="IPR002324">
    <property type="entry name" value="Cyt_c_ID"/>
</dbReference>
<accession>A0A344TLL4</accession>
<evidence type="ECO:0000256" key="4">
    <source>
        <dbReference type="ARBA" id="ARBA00022982"/>
    </source>
</evidence>
<evidence type="ECO:0000256" key="3">
    <source>
        <dbReference type="ARBA" id="ARBA00022723"/>
    </source>
</evidence>
<keyword evidence="3 6" id="KW-0479">Metal-binding</keyword>
<keyword evidence="1" id="KW-0813">Transport</keyword>
<evidence type="ECO:0000313" key="10">
    <source>
        <dbReference type="Proteomes" id="UP000251993"/>
    </source>
</evidence>
<dbReference type="RefSeq" id="WP_114068305.1">
    <property type="nucleotide sequence ID" value="NZ_CP030850.1"/>
</dbReference>
<proteinExistence type="predicted"/>
<evidence type="ECO:0000256" key="5">
    <source>
        <dbReference type="ARBA" id="ARBA00023004"/>
    </source>
</evidence>
<dbReference type="GO" id="GO:0020037">
    <property type="term" value="F:heme binding"/>
    <property type="evidence" value="ECO:0007669"/>
    <property type="project" value="InterPro"/>
</dbReference>
<feature type="binding site" description="covalent" evidence="6">
    <location>
        <position position="44"/>
    </location>
    <ligand>
        <name>heme c</name>
        <dbReference type="ChEBI" id="CHEBI:61717"/>
    </ligand>
</feature>
<keyword evidence="2 6" id="KW-0349">Heme</keyword>
<dbReference type="OrthoDB" id="9814063at2"/>
<dbReference type="PRINTS" id="PR00606">
    <property type="entry name" value="CYTCHROMECID"/>
</dbReference>
<feature type="domain" description="Cytochrome c" evidence="8">
    <location>
        <begin position="26"/>
        <end position="109"/>
    </location>
</feature>
<evidence type="ECO:0000256" key="1">
    <source>
        <dbReference type="ARBA" id="ARBA00022448"/>
    </source>
</evidence>
<dbReference type="PROSITE" id="PS51007">
    <property type="entry name" value="CYTC"/>
    <property type="match status" value="1"/>
</dbReference>
<dbReference type="EMBL" id="CP030850">
    <property type="protein sequence ID" value="AXE19535.1"/>
    <property type="molecule type" value="Genomic_DNA"/>
</dbReference>
<evidence type="ECO:0000259" key="8">
    <source>
        <dbReference type="PROSITE" id="PS51007"/>
    </source>
</evidence>
<dbReference type="GO" id="GO:0005506">
    <property type="term" value="F:iron ion binding"/>
    <property type="evidence" value="ECO:0007669"/>
    <property type="project" value="InterPro"/>
</dbReference>
<keyword evidence="10" id="KW-1185">Reference proteome</keyword>
<reference evidence="9 10" key="1">
    <citation type="submission" date="2018-07" db="EMBL/GenBank/DDBJ databases">
        <title>Genome sequencing of Runella.</title>
        <authorList>
            <person name="Baek M.-G."/>
            <person name="Yi H."/>
        </authorList>
    </citation>
    <scope>NUCLEOTIDE SEQUENCE [LARGE SCALE GENOMIC DNA]</scope>
    <source>
        <strain evidence="9 10">HYN0085</strain>
    </source>
</reference>
<dbReference type="Proteomes" id="UP000251993">
    <property type="component" value="Chromosome"/>
</dbReference>
<dbReference type="InterPro" id="IPR036909">
    <property type="entry name" value="Cyt_c-like_dom_sf"/>
</dbReference>
<evidence type="ECO:0000256" key="2">
    <source>
        <dbReference type="ARBA" id="ARBA00022617"/>
    </source>
</evidence>
<feature type="signal peptide" evidence="7">
    <location>
        <begin position="1"/>
        <end position="23"/>
    </location>
</feature>
<feature type="binding site" description="covalent" evidence="6">
    <location>
        <position position="87"/>
    </location>
    <ligand>
        <name>heme c</name>
        <dbReference type="ChEBI" id="CHEBI:61717"/>
    </ligand>
</feature>
<feature type="chain" id="PRO_5016822599" evidence="7">
    <location>
        <begin position="24"/>
        <end position="113"/>
    </location>
</feature>
<name>A0A344TLL4_9BACT</name>
<dbReference type="AlphaFoldDB" id="A0A344TLL4"/>
<keyword evidence="4" id="KW-0249">Electron transport</keyword>
<evidence type="ECO:0000256" key="7">
    <source>
        <dbReference type="SAM" id="SignalP"/>
    </source>
</evidence>
<evidence type="ECO:0000256" key="6">
    <source>
        <dbReference type="PIRSR" id="PIRSR602324-1"/>
    </source>
</evidence>
<feature type="binding site" description="covalent" evidence="6">
    <location>
        <position position="40"/>
    </location>
    <ligand>
        <name>heme c</name>
        <dbReference type="ChEBI" id="CHEBI:61717"/>
    </ligand>
</feature>
<comment type="PTM">
    <text evidence="6">Binds 1 heme c group covalently per subunit.</text>
</comment>